<accession>D9WII2</accession>
<dbReference type="RefSeq" id="WP_009717344.1">
    <property type="nucleotide sequence ID" value="NZ_GG657754.1"/>
</dbReference>
<gene>
    <name evidence="2" type="ORF">SSOG_05254</name>
</gene>
<evidence type="ECO:0000313" key="3">
    <source>
        <dbReference type="Proteomes" id="UP000003963"/>
    </source>
</evidence>
<dbReference type="STRING" id="457427.SSOG_05254"/>
<sequence>MAPTAIPTKYQRPAQTELRSITARVAECLADTLRVADGRGDRLGAMDGDNGPGAPLRRSDDRPGPR</sequence>
<evidence type="ECO:0000313" key="2">
    <source>
        <dbReference type="EMBL" id="EFL25540.1"/>
    </source>
</evidence>
<organism evidence="2 3">
    <name type="scientific">Streptomyces himastatinicus ATCC 53653</name>
    <dbReference type="NCBI Taxonomy" id="457427"/>
    <lineage>
        <taxon>Bacteria</taxon>
        <taxon>Bacillati</taxon>
        <taxon>Actinomycetota</taxon>
        <taxon>Actinomycetes</taxon>
        <taxon>Kitasatosporales</taxon>
        <taxon>Streptomycetaceae</taxon>
        <taxon>Streptomyces</taxon>
        <taxon>Streptomyces violaceusniger group</taxon>
    </lineage>
</organism>
<name>D9WII2_9ACTN</name>
<dbReference type="EMBL" id="GG657754">
    <property type="protein sequence ID" value="EFL25540.1"/>
    <property type="molecule type" value="Genomic_DNA"/>
</dbReference>
<keyword evidence="3" id="KW-1185">Reference proteome</keyword>
<evidence type="ECO:0000256" key="1">
    <source>
        <dbReference type="SAM" id="MobiDB-lite"/>
    </source>
</evidence>
<reference evidence="2 3" key="1">
    <citation type="submission" date="2009-02" db="EMBL/GenBank/DDBJ databases">
        <title>Annotation of Streptomyces hygroscopicus strain ATCC 53653.</title>
        <authorList>
            <consortium name="The Broad Institute Genome Sequencing Platform"/>
            <consortium name="Broad Institute Microbial Sequencing Center"/>
            <person name="Fischbach M."/>
            <person name="Godfrey P."/>
            <person name="Ward D."/>
            <person name="Young S."/>
            <person name="Zeng Q."/>
            <person name="Koehrsen M."/>
            <person name="Alvarado L."/>
            <person name="Berlin A.M."/>
            <person name="Bochicchio J."/>
            <person name="Borenstein D."/>
            <person name="Chapman S.B."/>
            <person name="Chen Z."/>
            <person name="Engels R."/>
            <person name="Freedman E."/>
            <person name="Gellesch M."/>
            <person name="Goldberg J."/>
            <person name="Griggs A."/>
            <person name="Gujja S."/>
            <person name="Heilman E.R."/>
            <person name="Heiman D.I."/>
            <person name="Hepburn T.A."/>
            <person name="Howarth C."/>
            <person name="Jen D."/>
            <person name="Larson L."/>
            <person name="Lewis B."/>
            <person name="Mehta T."/>
            <person name="Park D."/>
            <person name="Pearson M."/>
            <person name="Richards J."/>
            <person name="Roberts A."/>
            <person name="Saif S."/>
            <person name="Shea T.D."/>
            <person name="Shenoy N."/>
            <person name="Sisk P."/>
            <person name="Stolte C."/>
            <person name="Sykes S.N."/>
            <person name="Thomson T."/>
            <person name="Walk T."/>
            <person name="White J."/>
            <person name="Yandava C."/>
            <person name="Straight P."/>
            <person name="Clardy J."/>
            <person name="Hung D."/>
            <person name="Kolter R."/>
            <person name="Mekalanos J."/>
            <person name="Walker S."/>
            <person name="Walsh C.T."/>
            <person name="Wieland-Brown L.C."/>
            <person name="Haas B."/>
            <person name="Nusbaum C."/>
            <person name="Birren B."/>
        </authorList>
    </citation>
    <scope>NUCLEOTIDE SEQUENCE [LARGE SCALE GENOMIC DNA]</scope>
    <source>
        <strain evidence="2 3">ATCC 53653</strain>
    </source>
</reference>
<dbReference type="AlphaFoldDB" id="D9WII2"/>
<dbReference type="HOGENOM" id="CLU_2829387_0_0_11"/>
<feature type="compositionally biased region" description="Basic and acidic residues" evidence="1">
    <location>
        <begin position="57"/>
        <end position="66"/>
    </location>
</feature>
<feature type="region of interest" description="Disordered" evidence="1">
    <location>
        <begin position="38"/>
        <end position="66"/>
    </location>
</feature>
<dbReference type="Proteomes" id="UP000003963">
    <property type="component" value="Unassembled WGS sequence"/>
</dbReference>
<proteinExistence type="predicted"/>
<protein>
    <submittedName>
        <fullName evidence="2">Uncharacterized protein</fullName>
    </submittedName>
</protein>